<dbReference type="SUPFAM" id="SSF51197">
    <property type="entry name" value="Clavaminate synthase-like"/>
    <property type="match status" value="1"/>
</dbReference>
<dbReference type="Proteomes" id="UP001180754">
    <property type="component" value="Unassembled WGS sequence"/>
</dbReference>
<keyword evidence="2" id="KW-0045">Antibiotic biosynthesis</keyword>
<evidence type="ECO:0000313" key="6">
    <source>
        <dbReference type="Proteomes" id="UP001180754"/>
    </source>
</evidence>
<comment type="similarity">
    <text evidence="3">Belongs to the iron/ascorbate-dependent oxidoreductase family.</text>
</comment>
<keyword evidence="3" id="KW-0560">Oxidoreductase</keyword>
<dbReference type="Pfam" id="PF03171">
    <property type="entry name" value="2OG-FeII_Oxy"/>
    <property type="match status" value="1"/>
</dbReference>
<dbReference type="InterPro" id="IPR050231">
    <property type="entry name" value="Iron_ascorbate_oxido_reductase"/>
</dbReference>
<accession>A0ABU2XDG3</accession>
<evidence type="ECO:0000313" key="5">
    <source>
        <dbReference type="EMBL" id="MDT0543949.1"/>
    </source>
</evidence>
<dbReference type="PRINTS" id="PR00682">
    <property type="entry name" value="IPNSYNTHASE"/>
</dbReference>
<dbReference type="InterPro" id="IPR026992">
    <property type="entry name" value="DIOX_N"/>
</dbReference>
<dbReference type="InterPro" id="IPR005123">
    <property type="entry name" value="Oxoglu/Fe-dep_dioxygenase_dom"/>
</dbReference>
<dbReference type="InterPro" id="IPR044861">
    <property type="entry name" value="IPNS-like_FE2OG_OXY"/>
</dbReference>
<keyword evidence="3" id="KW-0408">Iron</keyword>
<gene>
    <name evidence="5" type="ORF">RND15_14740</name>
</gene>
<sequence>MELPLPVFDVSTLGSGSASDSTESASVLADQLQHTGCVYLVRHGIPTETIHRAFEVSKRFFALPHQARMSVADLNSPHFRGFVPSRGELTKGPADADRREQFVIGPETAPQPLDPGAPWRQLIGPNQWPDALPELRPVMLDWLDELTALSHRLLSAIATALHGRPDFFDGLVAGNPNHRLRTSHYPAGTPGFDDNGLGAHRDHGLLALIAQDGVGGLQMEDGHDSWVDVKPLPGALVVNLGETLQVATGGRLPAPVHRVITPPTGAERYSFAFAFNPHIEALTKDTTDPQGAGTTEHYGRRVLARWLQSSPHLARRHFPNVDPGALLTGS</sequence>
<feature type="domain" description="Fe2OG dioxygenase" evidence="4">
    <location>
        <begin position="176"/>
        <end position="277"/>
    </location>
</feature>
<protein>
    <submittedName>
        <fullName evidence="5">2-oxoglutarate and iron-dependent oxygenase domain-containing protein</fullName>
    </submittedName>
</protein>
<comment type="pathway">
    <text evidence="1">Antibiotic biosynthesis.</text>
</comment>
<proteinExistence type="inferred from homology"/>
<dbReference type="EMBL" id="JAVRFD010000006">
    <property type="protein sequence ID" value="MDT0543949.1"/>
    <property type="molecule type" value="Genomic_DNA"/>
</dbReference>
<evidence type="ECO:0000256" key="2">
    <source>
        <dbReference type="ARBA" id="ARBA00023194"/>
    </source>
</evidence>
<dbReference type="RefSeq" id="WP_311724362.1">
    <property type="nucleotide sequence ID" value="NZ_JAVRFD010000006.1"/>
</dbReference>
<name>A0ABU2XDG3_9ACTN</name>
<dbReference type="InterPro" id="IPR027443">
    <property type="entry name" value="IPNS-like_sf"/>
</dbReference>
<evidence type="ECO:0000256" key="3">
    <source>
        <dbReference type="RuleBase" id="RU003682"/>
    </source>
</evidence>
<reference evidence="5" key="1">
    <citation type="submission" date="2024-05" db="EMBL/GenBank/DDBJ databases">
        <title>30 novel species of actinomycetes from the DSMZ collection.</title>
        <authorList>
            <person name="Nouioui I."/>
        </authorList>
    </citation>
    <scope>NUCLEOTIDE SEQUENCE</scope>
    <source>
        <strain evidence="5">DSM 41529</strain>
    </source>
</reference>
<keyword evidence="6" id="KW-1185">Reference proteome</keyword>
<comment type="caution">
    <text evidence="5">The sequence shown here is derived from an EMBL/GenBank/DDBJ whole genome shotgun (WGS) entry which is preliminary data.</text>
</comment>
<dbReference type="PROSITE" id="PS51471">
    <property type="entry name" value="FE2OG_OXY"/>
    <property type="match status" value="1"/>
</dbReference>
<dbReference type="PANTHER" id="PTHR47990">
    <property type="entry name" value="2-OXOGLUTARATE (2OG) AND FE(II)-DEPENDENT OXYGENASE SUPERFAMILY PROTEIN-RELATED"/>
    <property type="match status" value="1"/>
</dbReference>
<keyword evidence="3" id="KW-0479">Metal-binding</keyword>
<evidence type="ECO:0000259" key="4">
    <source>
        <dbReference type="PROSITE" id="PS51471"/>
    </source>
</evidence>
<evidence type="ECO:0000256" key="1">
    <source>
        <dbReference type="ARBA" id="ARBA00004792"/>
    </source>
</evidence>
<dbReference type="Pfam" id="PF14226">
    <property type="entry name" value="DIOX_N"/>
    <property type="match status" value="1"/>
</dbReference>
<dbReference type="Gene3D" id="2.60.120.330">
    <property type="entry name" value="B-lactam Antibiotic, Isopenicillin N Synthase, Chain"/>
    <property type="match status" value="1"/>
</dbReference>
<organism evidence="5 6">
    <name type="scientific">Streptomyces lonegramiae</name>
    <dbReference type="NCBI Taxonomy" id="3075524"/>
    <lineage>
        <taxon>Bacteria</taxon>
        <taxon>Bacillati</taxon>
        <taxon>Actinomycetota</taxon>
        <taxon>Actinomycetes</taxon>
        <taxon>Kitasatosporales</taxon>
        <taxon>Streptomycetaceae</taxon>
        <taxon>Streptomyces</taxon>
    </lineage>
</organism>